<dbReference type="InterPro" id="IPR009056">
    <property type="entry name" value="Cyt_c-like_dom"/>
</dbReference>
<dbReference type="SUPFAM" id="SSF46626">
    <property type="entry name" value="Cytochrome c"/>
    <property type="match status" value="1"/>
</dbReference>
<dbReference type="Gene3D" id="1.10.760.10">
    <property type="entry name" value="Cytochrome c-like domain"/>
    <property type="match status" value="1"/>
</dbReference>
<dbReference type="GO" id="GO:0020037">
    <property type="term" value="F:heme binding"/>
    <property type="evidence" value="ECO:0007669"/>
    <property type="project" value="InterPro"/>
</dbReference>
<proteinExistence type="predicted"/>
<keyword evidence="2" id="KW-0479">Metal-binding</keyword>
<accession>A0A1M6T1J4</accession>
<keyword evidence="6" id="KW-1185">Reference proteome</keyword>
<evidence type="ECO:0000256" key="3">
    <source>
        <dbReference type="ARBA" id="ARBA00023004"/>
    </source>
</evidence>
<dbReference type="GO" id="GO:0046872">
    <property type="term" value="F:metal ion binding"/>
    <property type="evidence" value="ECO:0007669"/>
    <property type="project" value="UniProtKB-KW"/>
</dbReference>
<keyword evidence="1" id="KW-0349">Heme</keyword>
<dbReference type="RefSeq" id="WP_079654360.1">
    <property type="nucleotide sequence ID" value="NZ_LT670846.1"/>
</dbReference>
<dbReference type="GO" id="GO:0009055">
    <property type="term" value="F:electron transfer activity"/>
    <property type="evidence" value="ECO:0007669"/>
    <property type="project" value="InterPro"/>
</dbReference>
<feature type="domain" description="Cytochrome c" evidence="4">
    <location>
        <begin position="17"/>
        <end position="78"/>
    </location>
</feature>
<dbReference type="EMBL" id="LT670846">
    <property type="protein sequence ID" value="SHK50787.1"/>
    <property type="molecule type" value="Genomic_DNA"/>
</dbReference>
<name>A0A1M6T1J4_9AQUI</name>
<evidence type="ECO:0000256" key="1">
    <source>
        <dbReference type="ARBA" id="ARBA00022617"/>
    </source>
</evidence>
<evidence type="ECO:0000313" key="5">
    <source>
        <dbReference type="EMBL" id="SHK50787.1"/>
    </source>
</evidence>
<protein>
    <recommendedName>
        <fullName evidence="4">Cytochrome c domain-containing protein</fullName>
    </recommendedName>
</protein>
<reference evidence="5 6" key="1">
    <citation type="submission" date="2016-11" db="EMBL/GenBank/DDBJ databases">
        <authorList>
            <person name="Jaros S."/>
            <person name="Januszkiewicz K."/>
            <person name="Wedrychowicz H."/>
        </authorList>
    </citation>
    <scope>NUCLEOTIDE SEQUENCE [LARGE SCALE GENOMIC DNA]</scope>
    <source>
        <strain evidence="5 6">DSM 19557</strain>
    </source>
</reference>
<evidence type="ECO:0000313" key="6">
    <source>
        <dbReference type="Proteomes" id="UP000189810"/>
    </source>
</evidence>
<evidence type="ECO:0000259" key="4">
    <source>
        <dbReference type="Pfam" id="PF13442"/>
    </source>
</evidence>
<gene>
    <name evidence="5" type="ORF">SAMN05444391_1258</name>
</gene>
<sequence length="82" mass="9150">MGNLLILLMASIVFAESEGQALFESQCLRCHTEKSQKPVSLLKQKYKGKPQEVAELAKRCPWGKGLSDMEVELVSKWLAGLE</sequence>
<keyword evidence="3" id="KW-0408">Iron</keyword>
<dbReference type="STRING" id="381751.SAMN05444391_1258"/>
<dbReference type="Proteomes" id="UP000189810">
    <property type="component" value="Chromosome I"/>
</dbReference>
<dbReference type="Pfam" id="PF13442">
    <property type="entry name" value="Cytochrome_CBB3"/>
    <property type="match status" value="1"/>
</dbReference>
<dbReference type="InterPro" id="IPR036909">
    <property type="entry name" value="Cyt_c-like_dom_sf"/>
</dbReference>
<dbReference type="AlphaFoldDB" id="A0A1M6T1J4"/>
<evidence type="ECO:0000256" key="2">
    <source>
        <dbReference type="ARBA" id="ARBA00022723"/>
    </source>
</evidence>
<organism evidence="5 6">
    <name type="scientific">Thermocrinis minervae</name>
    <dbReference type="NCBI Taxonomy" id="381751"/>
    <lineage>
        <taxon>Bacteria</taxon>
        <taxon>Pseudomonadati</taxon>
        <taxon>Aquificota</taxon>
        <taxon>Aquificia</taxon>
        <taxon>Aquificales</taxon>
        <taxon>Aquificaceae</taxon>
        <taxon>Thermocrinis</taxon>
    </lineage>
</organism>
<dbReference type="OrthoDB" id="15527at2"/>